<protein>
    <recommendedName>
        <fullName evidence="1">At1g61320/AtMIF1 LRR domain-containing protein</fullName>
    </recommendedName>
</protein>
<gene>
    <name evidence="2" type="ORF">DS421_19g663260</name>
</gene>
<dbReference type="EMBL" id="CP031001">
    <property type="protein sequence ID" value="QHN78660.1"/>
    <property type="molecule type" value="Genomic_DNA"/>
</dbReference>
<proteinExistence type="predicted"/>
<dbReference type="Proteomes" id="UP000464620">
    <property type="component" value="Chromosome B09"/>
</dbReference>
<dbReference type="InterPro" id="IPR055357">
    <property type="entry name" value="LRR_At1g61320_AtMIF1"/>
</dbReference>
<feature type="domain" description="At1g61320/AtMIF1 LRR" evidence="1">
    <location>
        <begin position="2"/>
        <end position="57"/>
    </location>
</feature>
<evidence type="ECO:0000259" key="1">
    <source>
        <dbReference type="Pfam" id="PF23622"/>
    </source>
</evidence>
<dbReference type="AlphaFoldDB" id="A0A6B9VAT7"/>
<organism evidence="2 3">
    <name type="scientific">Arachis hypogaea</name>
    <name type="common">Peanut</name>
    <dbReference type="NCBI Taxonomy" id="3818"/>
    <lineage>
        <taxon>Eukaryota</taxon>
        <taxon>Viridiplantae</taxon>
        <taxon>Streptophyta</taxon>
        <taxon>Embryophyta</taxon>
        <taxon>Tracheophyta</taxon>
        <taxon>Spermatophyta</taxon>
        <taxon>Magnoliopsida</taxon>
        <taxon>eudicotyledons</taxon>
        <taxon>Gunneridae</taxon>
        <taxon>Pentapetalae</taxon>
        <taxon>rosids</taxon>
        <taxon>fabids</taxon>
        <taxon>Fabales</taxon>
        <taxon>Fabaceae</taxon>
        <taxon>Papilionoideae</taxon>
        <taxon>50 kb inversion clade</taxon>
        <taxon>dalbergioids sensu lato</taxon>
        <taxon>Dalbergieae</taxon>
        <taxon>Pterocarpus clade</taxon>
        <taxon>Arachis</taxon>
    </lineage>
</organism>
<dbReference type="Pfam" id="PF23622">
    <property type="entry name" value="LRR_At1g61320_AtMIF1"/>
    <property type="match status" value="1"/>
</dbReference>
<reference evidence="2 3" key="1">
    <citation type="submission" date="2020-01" db="EMBL/GenBank/DDBJ databases">
        <title>Genome sequence of Arachis hypogaea, cultivar Shitouqi.</title>
        <authorList>
            <person name="Zhuang W."/>
            <person name="Chen H."/>
            <person name="Varshney R."/>
            <person name="Wang D."/>
            <person name="Ming R."/>
        </authorList>
    </citation>
    <scope>NUCLEOTIDE SEQUENCE [LARGE SCALE GENOMIC DNA]</scope>
    <source>
        <tissue evidence="2">Young leaf</tissue>
    </source>
</reference>
<evidence type="ECO:0000313" key="2">
    <source>
        <dbReference type="EMBL" id="QHN78660.1"/>
    </source>
</evidence>
<accession>A0A6B9VAT7</accession>
<evidence type="ECO:0000313" key="3">
    <source>
        <dbReference type="Proteomes" id="UP000464620"/>
    </source>
</evidence>
<name>A0A6B9VAT7_ARAHY</name>
<sequence>MESLELYSCSLAPGNLTKFEALNDVTLSSIQLTIESVKTLLSTCSWMESLSLKYCWDLEP</sequence>